<evidence type="ECO:0000256" key="1">
    <source>
        <dbReference type="SAM" id="Phobius"/>
    </source>
</evidence>
<dbReference type="RefSeq" id="WP_204423307.1">
    <property type="nucleotide sequence ID" value="NZ_CP070228.1"/>
</dbReference>
<evidence type="ECO:0000259" key="2">
    <source>
        <dbReference type="Pfam" id="PF07510"/>
    </source>
</evidence>
<name>A0ABX7IF09_9ACTO</name>
<keyword evidence="1" id="KW-0812">Transmembrane</keyword>
<feature type="domain" description="GmrSD restriction endonucleases C-terminal" evidence="2">
    <location>
        <begin position="99"/>
        <end position="233"/>
    </location>
</feature>
<sequence length="246" mass="27556">MNRTLVKRTAQVVFCAIIGWLVVPGIGPDVFTLEESLGWKVGPDDWRGPLSRVPSYQINDAELAALLDTIPTRTTTNAPKYQRSDFGPAWSDVDHNGCDTRNDILTRDLQHLTYKNGTHNCVVTHGDFIEPYTGLHTEFQRGRETSALVQIDHVVALADAWQSGAWTWTAAKREQFANDPLNLLAVDADQNQEKGAAHAGQWLPENRSFHCAYVTRQVDVKAKWGLSMTQRERATIERILSACSKQ</sequence>
<keyword evidence="3" id="KW-0255">Endonuclease</keyword>
<protein>
    <submittedName>
        <fullName evidence="3">HNH endonuclease</fullName>
    </submittedName>
</protein>
<dbReference type="PANTHER" id="PTHR24094">
    <property type="entry name" value="SECRETED PROTEIN"/>
    <property type="match status" value="1"/>
</dbReference>
<dbReference type="Proteomes" id="UP000602653">
    <property type="component" value="Chromosome"/>
</dbReference>
<evidence type="ECO:0000313" key="4">
    <source>
        <dbReference type="Proteomes" id="UP000602653"/>
    </source>
</evidence>
<dbReference type="GO" id="GO:0004519">
    <property type="term" value="F:endonuclease activity"/>
    <property type="evidence" value="ECO:0007669"/>
    <property type="project" value="UniProtKB-KW"/>
</dbReference>
<evidence type="ECO:0000313" key="3">
    <source>
        <dbReference type="EMBL" id="QRV01546.1"/>
    </source>
</evidence>
<gene>
    <name evidence="3" type="ORF">JTE88_05390</name>
</gene>
<dbReference type="InterPro" id="IPR011089">
    <property type="entry name" value="GmrSD_C"/>
</dbReference>
<dbReference type="EMBL" id="CP070228">
    <property type="protein sequence ID" value="QRV01546.1"/>
    <property type="molecule type" value="Genomic_DNA"/>
</dbReference>
<reference evidence="3 4" key="1">
    <citation type="submission" date="2021-02" db="EMBL/GenBank/DDBJ databases">
        <title>Complete Genome Sequence of Arcanobacterium phocisimile strain DSM 26142T from a harbour seal.</title>
        <authorList>
            <person name="Borowiak M."/>
            <person name="Alssahen M."/>
            <person name="Malorny B."/>
            <person name="Laemmler C."/>
            <person name="Siebert U."/>
            <person name="Ploetz M."/>
            <person name="Abdulmawjood A."/>
        </authorList>
    </citation>
    <scope>NUCLEOTIDE SEQUENCE [LARGE SCALE GENOMIC DNA]</scope>
    <source>
        <strain evidence="3 4">DSM 26142</strain>
    </source>
</reference>
<proteinExistence type="predicted"/>
<feature type="transmembrane region" description="Helical" evidence="1">
    <location>
        <begin position="12"/>
        <end position="31"/>
    </location>
</feature>
<organism evidence="3 4">
    <name type="scientific">Arcanobacterium phocisimile</name>
    <dbReference type="NCBI Taxonomy" id="1302235"/>
    <lineage>
        <taxon>Bacteria</taxon>
        <taxon>Bacillati</taxon>
        <taxon>Actinomycetota</taxon>
        <taxon>Actinomycetes</taxon>
        <taxon>Actinomycetales</taxon>
        <taxon>Actinomycetaceae</taxon>
        <taxon>Arcanobacterium</taxon>
    </lineage>
</organism>
<keyword evidence="4" id="KW-1185">Reference proteome</keyword>
<keyword evidence="3" id="KW-0378">Hydrolase</keyword>
<keyword evidence="1" id="KW-0472">Membrane</keyword>
<dbReference type="Pfam" id="PF07510">
    <property type="entry name" value="GmrSD_C"/>
    <property type="match status" value="1"/>
</dbReference>
<keyword evidence="3" id="KW-0540">Nuclease</keyword>
<keyword evidence="1" id="KW-1133">Transmembrane helix</keyword>
<dbReference type="PANTHER" id="PTHR24094:SF15">
    <property type="entry name" value="AMP-DEPENDENT SYNTHETASE_LIGASE DOMAIN-CONTAINING PROTEIN-RELATED"/>
    <property type="match status" value="1"/>
</dbReference>
<accession>A0ABX7IF09</accession>